<evidence type="ECO:0000313" key="2">
    <source>
        <dbReference type="EMBL" id="MBW9061915.1"/>
    </source>
</evidence>
<dbReference type="RefSeq" id="WP_220370023.1">
    <property type="nucleotide sequence ID" value="NZ_JAEUAO010000001.1"/>
</dbReference>
<protein>
    <submittedName>
        <fullName evidence="2">DUF192 domain-containing protein</fullName>
    </submittedName>
</protein>
<organism evidence="2 3">
    <name type="scientific">Rhizobium herbae</name>
    <dbReference type="NCBI Taxonomy" id="508661"/>
    <lineage>
        <taxon>Bacteria</taxon>
        <taxon>Pseudomonadati</taxon>
        <taxon>Pseudomonadota</taxon>
        <taxon>Alphaproteobacteria</taxon>
        <taxon>Hyphomicrobiales</taxon>
        <taxon>Rhizobiaceae</taxon>
        <taxon>Rhizobium/Agrobacterium group</taxon>
        <taxon>Rhizobium</taxon>
    </lineage>
</organism>
<evidence type="ECO:0000256" key="1">
    <source>
        <dbReference type="SAM" id="SignalP"/>
    </source>
</evidence>
<gene>
    <name evidence="2" type="ORF">JNB71_01135</name>
</gene>
<keyword evidence="1" id="KW-0732">Signal</keyword>
<dbReference type="Proteomes" id="UP000757604">
    <property type="component" value="Unassembled WGS sequence"/>
</dbReference>
<feature type="signal peptide" evidence="1">
    <location>
        <begin position="1"/>
        <end position="27"/>
    </location>
</feature>
<dbReference type="InterPro" id="IPR038695">
    <property type="entry name" value="Saro_0823-like_sf"/>
</dbReference>
<dbReference type="PANTHER" id="PTHR37953:SF1">
    <property type="entry name" value="UPF0127 PROTEIN MJ1496"/>
    <property type="match status" value="1"/>
</dbReference>
<sequence>MPVRFSRRTGSALAALFLWLVPSCASAAELTFATEPLQIITAGGKVHRFTVELAVDGAQRAQGLMNRRHMPRDRGMLFDFGETRQVMMWMKDTYLPLDMLFIARDGEVKTVRENAVPLSESIIASRVPVAFVLELNAGTVSRLGIAPGDIVDSQHISAAKP</sequence>
<accession>A0ABS7H449</accession>
<dbReference type="InterPro" id="IPR003795">
    <property type="entry name" value="DUF192"/>
</dbReference>
<keyword evidence="3" id="KW-1185">Reference proteome</keyword>
<dbReference type="Gene3D" id="2.60.120.1140">
    <property type="entry name" value="Protein of unknown function DUF192"/>
    <property type="match status" value="1"/>
</dbReference>
<dbReference type="PANTHER" id="PTHR37953">
    <property type="entry name" value="UPF0127 PROTEIN MJ1496"/>
    <property type="match status" value="1"/>
</dbReference>
<feature type="chain" id="PRO_5047134102" evidence="1">
    <location>
        <begin position="28"/>
        <end position="161"/>
    </location>
</feature>
<reference evidence="2 3" key="1">
    <citation type="journal article" date="2021" name="MBio">
        <title>Poor Competitiveness of Bradyrhizobium in Pigeon Pea Root Colonization in Indian Soils.</title>
        <authorList>
            <person name="Chalasani D."/>
            <person name="Basu A."/>
            <person name="Pullabhotla S.V.S.R.N."/>
            <person name="Jorrin B."/>
            <person name="Neal A.L."/>
            <person name="Poole P.S."/>
            <person name="Podile A.R."/>
            <person name="Tkacz A."/>
        </authorList>
    </citation>
    <scope>NUCLEOTIDE SEQUENCE [LARGE SCALE GENOMIC DNA]</scope>
    <source>
        <strain evidence="2 3">HU44</strain>
    </source>
</reference>
<proteinExistence type="predicted"/>
<evidence type="ECO:0000313" key="3">
    <source>
        <dbReference type="Proteomes" id="UP000757604"/>
    </source>
</evidence>
<dbReference type="EMBL" id="JAEUAO010000001">
    <property type="protein sequence ID" value="MBW9061915.1"/>
    <property type="molecule type" value="Genomic_DNA"/>
</dbReference>
<dbReference type="Pfam" id="PF02643">
    <property type="entry name" value="DUF192"/>
    <property type="match status" value="1"/>
</dbReference>
<name>A0ABS7H449_9HYPH</name>
<comment type="caution">
    <text evidence="2">The sequence shown here is derived from an EMBL/GenBank/DDBJ whole genome shotgun (WGS) entry which is preliminary data.</text>
</comment>